<evidence type="ECO:0000313" key="3">
    <source>
        <dbReference type="EMBL" id="BAY59252.1"/>
    </source>
</evidence>
<name>A0A1Z4JR95_LEPBY</name>
<feature type="signal peptide" evidence="1">
    <location>
        <begin position="1"/>
        <end position="23"/>
    </location>
</feature>
<evidence type="ECO:0000256" key="1">
    <source>
        <dbReference type="SAM" id="SignalP"/>
    </source>
</evidence>
<keyword evidence="3" id="KW-0449">Lipoprotein</keyword>
<dbReference type="SMART" id="SM00318">
    <property type="entry name" value="SNc"/>
    <property type="match status" value="1"/>
</dbReference>
<dbReference type="SUPFAM" id="SSF50199">
    <property type="entry name" value="Staphylococcal nuclease"/>
    <property type="match status" value="1"/>
</dbReference>
<dbReference type="AlphaFoldDB" id="A0A1Z4JR95"/>
<gene>
    <name evidence="3" type="ORF">NIES2135_61290</name>
</gene>
<feature type="chain" id="PRO_5011110485" evidence="1">
    <location>
        <begin position="24"/>
        <end position="266"/>
    </location>
</feature>
<keyword evidence="4" id="KW-1185">Reference proteome</keyword>
<keyword evidence="1" id="KW-0732">Signal</keyword>
<protein>
    <submittedName>
        <fullName evidence="3">Rare lipoprotein A</fullName>
    </submittedName>
</protein>
<dbReference type="EMBL" id="AP018204">
    <property type="protein sequence ID" value="BAY59252.1"/>
    <property type="molecule type" value="Genomic_DNA"/>
</dbReference>
<geneLocation type="plasmid" evidence="3">
    <name>plasmid1</name>
</geneLocation>
<evidence type="ECO:0000313" key="4">
    <source>
        <dbReference type="Proteomes" id="UP000217895"/>
    </source>
</evidence>
<dbReference type="InterPro" id="IPR008613">
    <property type="entry name" value="Excalibur_Ca-bd_domain"/>
</dbReference>
<dbReference type="InterPro" id="IPR035437">
    <property type="entry name" value="SNase_OB-fold_sf"/>
</dbReference>
<dbReference type="PROSITE" id="PS50830">
    <property type="entry name" value="TNASE_3"/>
    <property type="match status" value="1"/>
</dbReference>
<keyword evidence="3" id="KW-0614">Plasmid</keyword>
<sequence>MIRMALCVAITGVLIALSAPVDAKQSTKSEIVGTASVIDGDTIEIHGQRIRLHGIDAPESSQLCSKLNGDRYRCGQNAALQLSDLINRSTVRCQGKAHDRYGRIVAVCALDKAAPAGTSSRTEQIDINEWLVRNGWAVAYRKYSSDYLSAEADAQRQKAGIWQGKFDLPWDWRRAGKEARNPPLQNRTSPKPARNETALQCSGKRYCGQMTSCEEAYFYLNQCGVHRLDGDRDGYLARRSVTDVLQRCCVFLMSSIARASACSLPD</sequence>
<dbReference type="Pfam" id="PF05901">
    <property type="entry name" value="Excalibur"/>
    <property type="match status" value="1"/>
</dbReference>
<dbReference type="Proteomes" id="UP000217895">
    <property type="component" value="Plasmid Plasmid1 dna"/>
</dbReference>
<feature type="domain" description="TNase-like" evidence="2">
    <location>
        <begin position="28"/>
        <end position="164"/>
    </location>
</feature>
<dbReference type="InterPro" id="IPR016071">
    <property type="entry name" value="Staphylococal_nuclease_OB-fold"/>
</dbReference>
<dbReference type="PANTHER" id="PTHR12302:SF26">
    <property type="entry name" value="BLR1266 PROTEIN"/>
    <property type="match status" value="1"/>
</dbReference>
<dbReference type="Gene3D" id="2.40.50.90">
    <property type="match status" value="1"/>
</dbReference>
<evidence type="ECO:0000259" key="2">
    <source>
        <dbReference type="PROSITE" id="PS50830"/>
    </source>
</evidence>
<dbReference type="PANTHER" id="PTHR12302">
    <property type="entry name" value="EBNA2 BINDING PROTEIN P100"/>
    <property type="match status" value="1"/>
</dbReference>
<dbReference type="Pfam" id="PF00565">
    <property type="entry name" value="SNase"/>
    <property type="match status" value="1"/>
</dbReference>
<reference evidence="3 4" key="1">
    <citation type="submission" date="2017-06" db="EMBL/GenBank/DDBJ databases">
        <title>Genome sequencing of cyanobaciteial culture collection at National Institute for Environmental Studies (NIES).</title>
        <authorList>
            <person name="Hirose Y."/>
            <person name="Shimura Y."/>
            <person name="Fujisawa T."/>
            <person name="Nakamura Y."/>
            <person name="Kawachi M."/>
        </authorList>
    </citation>
    <scope>NUCLEOTIDE SEQUENCE [LARGE SCALE GENOMIC DNA]</scope>
    <source>
        <strain evidence="3 4">NIES-2135</strain>
        <plasmid evidence="4">Plasmid Plasmid1 dna</plasmid>
    </source>
</reference>
<organism evidence="3 4">
    <name type="scientific">Leptolyngbya boryana NIES-2135</name>
    <dbReference type="NCBI Taxonomy" id="1973484"/>
    <lineage>
        <taxon>Bacteria</taxon>
        <taxon>Bacillati</taxon>
        <taxon>Cyanobacteriota</taxon>
        <taxon>Cyanophyceae</taxon>
        <taxon>Leptolyngbyales</taxon>
        <taxon>Leptolyngbyaceae</taxon>
        <taxon>Leptolyngbya group</taxon>
        <taxon>Leptolyngbya</taxon>
    </lineage>
</organism>
<proteinExistence type="predicted"/>
<accession>A0A1Z4JR95</accession>